<feature type="compositionally biased region" description="Low complexity" evidence="5">
    <location>
        <begin position="780"/>
        <end position="793"/>
    </location>
</feature>
<dbReference type="GO" id="GO:0006078">
    <property type="term" value="P:(1-&gt;6)-beta-D-glucan biosynthetic process"/>
    <property type="evidence" value="ECO:0007669"/>
    <property type="project" value="TreeGrafter"/>
</dbReference>
<feature type="region of interest" description="Disordered" evidence="5">
    <location>
        <begin position="574"/>
        <end position="599"/>
    </location>
</feature>
<dbReference type="GO" id="GO:0005789">
    <property type="term" value="C:endoplasmic reticulum membrane"/>
    <property type="evidence" value="ECO:0007669"/>
    <property type="project" value="TreeGrafter"/>
</dbReference>
<accession>A0A9P5VK20</accession>
<feature type="region of interest" description="Disordered" evidence="5">
    <location>
        <begin position="765"/>
        <end position="811"/>
    </location>
</feature>
<comment type="caution">
    <text evidence="6">The sequence shown here is derived from an EMBL/GenBank/DDBJ whole genome shotgun (WGS) entry which is preliminary data.</text>
</comment>
<evidence type="ECO:0000256" key="2">
    <source>
        <dbReference type="ARBA" id="ARBA00023136"/>
    </source>
</evidence>
<feature type="region of interest" description="Disordered" evidence="5">
    <location>
        <begin position="1"/>
        <end position="105"/>
    </location>
</feature>
<feature type="compositionally biased region" description="Polar residues" evidence="5">
    <location>
        <begin position="590"/>
        <end position="599"/>
    </location>
</feature>
<name>A0A9P5VK20_9FUNG</name>
<gene>
    <name evidence="6" type="ORF">BG006_008388</name>
</gene>
<dbReference type="EMBL" id="JAAAUY010000566">
    <property type="protein sequence ID" value="KAF9328415.1"/>
    <property type="molecule type" value="Genomic_DNA"/>
</dbReference>
<evidence type="ECO:0000256" key="3">
    <source>
        <dbReference type="ARBA" id="ARBA00023180"/>
    </source>
</evidence>
<evidence type="ECO:0000313" key="6">
    <source>
        <dbReference type="EMBL" id="KAF9328415.1"/>
    </source>
</evidence>
<feature type="compositionally biased region" description="Basic residues" evidence="5">
    <location>
        <begin position="13"/>
        <end position="24"/>
    </location>
</feature>
<protein>
    <submittedName>
        <fullName evidence="6">Uncharacterized protein</fullName>
    </submittedName>
</protein>
<dbReference type="PANTHER" id="PTHR31361">
    <property type="entry name" value="BETA-GLUCAN SYNTHESIS-ASSOCIATED PROTEIN KRE6-RELATED"/>
    <property type="match status" value="1"/>
</dbReference>
<evidence type="ECO:0000256" key="1">
    <source>
        <dbReference type="ARBA" id="ARBA00004370"/>
    </source>
</evidence>
<feature type="region of interest" description="Disordered" evidence="5">
    <location>
        <begin position="410"/>
        <end position="450"/>
    </location>
</feature>
<organism evidence="6 7">
    <name type="scientific">Podila minutissima</name>
    <dbReference type="NCBI Taxonomy" id="64525"/>
    <lineage>
        <taxon>Eukaryota</taxon>
        <taxon>Fungi</taxon>
        <taxon>Fungi incertae sedis</taxon>
        <taxon>Mucoromycota</taxon>
        <taxon>Mortierellomycotina</taxon>
        <taxon>Mortierellomycetes</taxon>
        <taxon>Mortierellales</taxon>
        <taxon>Mortierellaceae</taxon>
        <taxon>Podila</taxon>
    </lineage>
</organism>
<dbReference type="InterPro" id="IPR013320">
    <property type="entry name" value="ConA-like_dom_sf"/>
</dbReference>
<dbReference type="GO" id="GO:0015926">
    <property type="term" value="F:glucosidase activity"/>
    <property type="evidence" value="ECO:0007669"/>
    <property type="project" value="TreeGrafter"/>
</dbReference>
<feature type="compositionally biased region" description="Polar residues" evidence="5">
    <location>
        <begin position="49"/>
        <end position="58"/>
    </location>
</feature>
<evidence type="ECO:0000256" key="5">
    <source>
        <dbReference type="SAM" id="MobiDB-lite"/>
    </source>
</evidence>
<dbReference type="SUPFAM" id="SSF49899">
    <property type="entry name" value="Concanavalin A-like lectins/glucanases"/>
    <property type="match status" value="1"/>
</dbReference>
<feature type="region of interest" description="Disordered" evidence="5">
    <location>
        <begin position="294"/>
        <end position="398"/>
    </location>
</feature>
<evidence type="ECO:0000313" key="7">
    <source>
        <dbReference type="Proteomes" id="UP000696485"/>
    </source>
</evidence>
<keyword evidence="7" id="KW-1185">Reference proteome</keyword>
<keyword evidence="4" id="KW-0961">Cell wall biogenesis/degradation</keyword>
<dbReference type="InterPro" id="IPR005629">
    <property type="entry name" value="Skn1/Kre6/Sbg1"/>
</dbReference>
<feature type="compositionally biased region" description="Polar residues" evidence="5">
    <location>
        <begin position="794"/>
        <end position="804"/>
    </location>
</feature>
<proteinExistence type="predicted"/>
<comment type="subcellular location">
    <subcellularLocation>
        <location evidence="1">Membrane</location>
    </subcellularLocation>
</comment>
<feature type="compositionally biased region" description="Polar residues" evidence="5">
    <location>
        <begin position="295"/>
        <end position="311"/>
    </location>
</feature>
<keyword evidence="3" id="KW-0325">Glycoprotein</keyword>
<feature type="compositionally biased region" description="Acidic residues" evidence="5">
    <location>
        <begin position="91"/>
        <end position="103"/>
    </location>
</feature>
<feature type="region of interest" description="Disordered" evidence="5">
    <location>
        <begin position="488"/>
        <end position="529"/>
    </location>
</feature>
<keyword evidence="2" id="KW-0472">Membrane</keyword>
<dbReference type="Gene3D" id="2.60.120.200">
    <property type="match status" value="1"/>
</dbReference>
<feature type="region of interest" description="Disordered" evidence="5">
    <location>
        <begin position="889"/>
        <end position="910"/>
    </location>
</feature>
<reference evidence="6" key="1">
    <citation type="journal article" date="2020" name="Fungal Divers.">
        <title>Resolving the Mortierellaceae phylogeny through synthesis of multi-gene phylogenetics and phylogenomics.</title>
        <authorList>
            <person name="Vandepol N."/>
            <person name="Liber J."/>
            <person name="Desiro A."/>
            <person name="Na H."/>
            <person name="Kennedy M."/>
            <person name="Barry K."/>
            <person name="Grigoriev I.V."/>
            <person name="Miller A.N."/>
            <person name="O'Donnell K."/>
            <person name="Stajich J.E."/>
            <person name="Bonito G."/>
        </authorList>
    </citation>
    <scope>NUCLEOTIDE SEQUENCE</scope>
    <source>
        <strain evidence="6">NVP1</strain>
    </source>
</reference>
<dbReference type="PANTHER" id="PTHR31361:SF1">
    <property type="entry name" value="BETA-GLUCAN SYNTHESIS-ASSOCIATED PROTEIN KRE6-RELATED"/>
    <property type="match status" value="1"/>
</dbReference>
<feature type="compositionally biased region" description="Low complexity" evidence="5">
    <location>
        <begin position="1"/>
        <end position="12"/>
    </location>
</feature>
<dbReference type="Pfam" id="PF03935">
    <property type="entry name" value="SKN1_KRE6_Sbg1"/>
    <property type="match status" value="2"/>
</dbReference>
<sequence>MNYDNNNKNGSSNKKKNKKAKRLLLLKNPFSYSESSTTPKKEHKAQHNYFFSSSQPGSPSAIGLLNKNPFSNNRVLPNGSLEGFGGIGNGSEEDNDDEEEDEERTVQARRDALVALDPYSHESINAEFKSLKVPVQPVPVTTVGEEAMADQVPMEQASDEIPEFYAQDKNAQDFAVPEVCTPRSSFDIRNIGDRNNINSTPQMAALNGEHVPDIAISFATPSPPSKPTHHRWGSSIGRNAGLLSATFIPSPLSLTSEEPSLGDDFESNGISPLDIIKGPSKRSSAVYKPFFSRITGPSGTVLTAGSTSNVEQGEGNEEIEDHIGVEINKSGGPGWRRNTFGAPQPRFTFQQGQVSPEQQEQKERDAQVPRPLAPKRLSTKSRNHKQDGKRGNLDPWDSCDDMLIQATDDEDDHLFGSGDSSELKGKIGGRRTSDDQAVDDSGSTSDHSSLLGGLFGRGVVDDWNVHPRTAAIRGTYNKVHDVIPVPKNSSHQAASAQPLSSSSNYTTIPLTSPPMANRGGASLSRAGSLDSSFSRLKRGAASLLMGFGPQQSDFSRGLDKKSQDLDGEDRIQQMMNGYGNHGQDNRADQRSSSMTFGSRKNVTPPLVNFSSFSSFQALISSQKTTINNSSPPISPSTYLRRAQTTVFGGSDLGTSSGSRVSFSPISNRKTPAMVPMLVIPQNLPHEQSALTATTVFTPLSGYSDTTMTMGFDDDEQYRLPRRFEEHDAYSKGMESPTLTIQSASSSATFQRLLPQRDDLLKVPELKPAAGNNSNQPTSLAASAMAAAQRARSQGLTRHGSTGSKASADFSQDDYIGQFERERAQARGDPAASMSSFGSLATTMHSSFLSAGSSNSTLNYHNGSRMMIHSNEEPEGFDADAKERTASFGLGFLNGSRRRERQESSQSDMTEKLMHLPEPSPFEGMCSCRGIFNISSMLLILLGLVLLILGYPIASSLKKEQMEAEAAAEAFAAAAAQAALRAKTNSTSAHTAMFDMDNNAAKALPGLLGLSSIGRGDALVDPETPLDKRSKMAYDGSQWSLVFSDEFNKEGRSFGPGQDPHWEAIDLALSETGSLEEYKQDAVRTQGGRLEITLNRTPVPTGKRRRQKRQGSPWMFTSGMLQSWNKICIQGGLVEVAVSLPGNPALPGLKPRVFLLGNLARYGYRATMDGVYPYSYSKCNDSSVNGTTSINDPRFNKQRLSACSNIQGGIGIGRGAPEISLLETHYGIQVEPSAVEAQKQAKQRRRWLSSSLHKSQPQEGPIVVIEKQRLGTSRVSVGSNSVNSFDSGKVQSIAISSVTVASPSTNDSSEVSSSTPQWIQPLDNTAFGSGTVESQYVKMGVEYSPGSLSQTAVETNKEPSQAAYAQFQINDQWQNGPLLNQADYQLVSAQGGSDRWMSAKSLGWGQMIPQEPMSMVLSLGLLQDEILLHPDLVFPAVMKIDYVRVYHPDATGTRSMSCDPVDHPTTEYIRNHPRAYQDSALQTWAEAGYA</sequence>
<dbReference type="GO" id="GO:0005886">
    <property type="term" value="C:plasma membrane"/>
    <property type="evidence" value="ECO:0007669"/>
    <property type="project" value="TreeGrafter"/>
</dbReference>
<dbReference type="GO" id="GO:0071555">
    <property type="term" value="P:cell wall organization"/>
    <property type="evidence" value="ECO:0007669"/>
    <property type="project" value="UniProtKB-KW"/>
</dbReference>
<dbReference type="Proteomes" id="UP000696485">
    <property type="component" value="Unassembled WGS sequence"/>
</dbReference>
<feature type="compositionally biased region" description="Low complexity" evidence="5">
    <location>
        <begin position="489"/>
        <end position="503"/>
    </location>
</feature>
<evidence type="ECO:0000256" key="4">
    <source>
        <dbReference type="ARBA" id="ARBA00023316"/>
    </source>
</evidence>
<feature type="compositionally biased region" description="Polar residues" evidence="5">
    <location>
        <begin position="770"/>
        <end position="779"/>
    </location>
</feature>